<sequence>STTARKERTLEAELRQSLEIYINKVTKQLYKQTPSPTNIQEAKRIL</sequence>
<evidence type="ECO:0000313" key="2">
    <source>
        <dbReference type="Proteomes" id="UP000789920"/>
    </source>
</evidence>
<reference evidence="1" key="1">
    <citation type="submission" date="2021-06" db="EMBL/GenBank/DDBJ databases">
        <authorList>
            <person name="Kallberg Y."/>
            <person name="Tangrot J."/>
            <person name="Rosling A."/>
        </authorList>
    </citation>
    <scope>NUCLEOTIDE SEQUENCE</scope>
    <source>
        <strain evidence="1">MA461A</strain>
    </source>
</reference>
<name>A0ACA9RYW2_9GLOM</name>
<keyword evidence="2" id="KW-1185">Reference proteome</keyword>
<proteinExistence type="predicted"/>
<accession>A0ACA9RYW2</accession>
<dbReference type="Proteomes" id="UP000789920">
    <property type="component" value="Unassembled WGS sequence"/>
</dbReference>
<comment type="caution">
    <text evidence="1">The sequence shown here is derived from an EMBL/GenBank/DDBJ whole genome shotgun (WGS) entry which is preliminary data.</text>
</comment>
<feature type="non-terminal residue" evidence="1">
    <location>
        <position position="1"/>
    </location>
</feature>
<protein>
    <submittedName>
        <fullName evidence="1">33568_t:CDS:1</fullName>
    </submittedName>
</protein>
<gene>
    <name evidence="1" type="ORF">RPERSI_LOCUS23917</name>
</gene>
<organism evidence="1 2">
    <name type="scientific">Racocetra persica</name>
    <dbReference type="NCBI Taxonomy" id="160502"/>
    <lineage>
        <taxon>Eukaryota</taxon>
        <taxon>Fungi</taxon>
        <taxon>Fungi incertae sedis</taxon>
        <taxon>Mucoromycota</taxon>
        <taxon>Glomeromycotina</taxon>
        <taxon>Glomeromycetes</taxon>
        <taxon>Diversisporales</taxon>
        <taxon>Gigasporaceae</taxon>
        <taxon>Racocetra</taxon>
    </lineage>
</organism>
<dbReference type="EMBL" id="CAJVQC010075780">
    <property type="protein sequence ID" value="CAG8814112.1"/>
    <property type="molecule type" value="Genomic_DNA"/>
</dbReference>
<evidence type="ECO:0000313" key="1">
    <source>
        <dbReference type="EMBL" id="CAG8814112.1"/>
    </source>
</evidence>